<protein>
    <submittedName>
        <fullName evidence="1">Uncharacterized protein</fullName>
    </submittedName>
</protein>
<accession>A0A835DQY3</accession>
<name>A0A835DQY3_TETSI</name>
<proteinExistence type="predicted"/>
<gene>
    <name evidence="1" type="ORF">HHK36_005763</name>
</gene>
<sequence length="66" mass="7421">MFQVHESLRKVIFCRARVFLCQDICSFIWTSQSSSLIPEELREKDDGVAGCCTGLALSFPGIHELT</sequence>
<evidence type="ECO:0000313" key="2">
    <source>
        <dbReference type="Proteomes" id="UP000655225"/>
    </source>
</evidence>
<reference evidence="1 2" key="1">
    <citation type="submission" date="2020-04" db="EMBL/GenBank/DDBJ databases">
        <title>Plant Genome Project.</title>
        <authorList>
            <person name="Zhang R.-G."/>
        </authorList>
    </citation>
    <scope>NUCLEOTIDE SEQUENCE [LARGE SCALE GENOMIC DNA]</scope>
    <source>
        <strain evidence="1">YNK0</strain>
        <tissue evidence="1">Leaf</tissue>
    </source>
</reference>
<keyword evidence="2" id="KW-1185">Reference proteome</keyword>
<comment type="caution">
    <text evidence="1">The sequence shown here is derived from an EMBL/GenBank/DDBJ whole genome shotgun (WGS) entry which is preliminary data.</text>
</comment>
<dbReference type="EMBL" id="JABCRI010000003">
    <property type="protein sequence ID" value="KAF8409684.1"/>
    <property type="molecule type" value="Genomic_DNA"/>
</dbReference>
<evidence type="ECO:0000313" key="1">
    <source>
        <dbReference type="EMBL" id="KAF8409684.1"/>
    </source>
</evidence>
<dbReference type="Proteomes" id="UP000655225">
    <property type="component" value="Unassembled WGS sequence"/>
</dbReference>
<dbReference type="AlphaFoldDB" id="A0A835DQY3"/>
<organism evidence="1 2">
    <name type="scientific">Tetracentron sinense</name>
    <name type="common">Spur-leaf</name>
    <dbReference type="NCBI Taxonomy" id="13715"/>
    <lineage>
        <taxon>Eukaryota</taxon>
        <taxon>Viridiplantae</taxon>
        <taxon>Streptophyta</taxon>
        <taxon>Embryophyta</taxon>
        <taxon>Tracheophyta</taxon>
        <taxon>Spermatophyta</taxon>
        <taxon>Magnoliopsida</taxon>
        <taxon>Trochodendrales</taxon>
        <taxon>Trochodendraceae</taxon>
        <taxon>Tetracentron</taxon>
    </lineage>
</organism>